<dbReference type="Pfam" id="PF13377">
    <property type="entry name" value="Peripla_BP_3"/>
    <property type="match status" value="1"/>
</dbReference>
<evidence type="ECO:0000256" key="3">
    <source>
        <dbReference type="ARBA" id="ARBA00023163"/>
    </source>
</evidence>
<dbReference type="SUPFAM" id="SSF47413">
    <property type="entry name" value="lambda repressor-like DNA-binding domains"/>
    <property type="match status" value="1"/>
</dbReference>
<dbReference type="GO" id="GO:0003700">
    <property type="term" value="F:DNA-binding transcription factor activity"/>
    <property type="evidence" value="ECO:0007669"/>
    <property type="project" value="TreeGrafter"/>
</dbReference>
<evidence type="ECO:0000313" key="6">
    <source>
        <dbReference type="Proteomes" id="UP000429958"/>
    </source>
</evidence>
<comment type="caution">
    <text evidence="5">The sequence shown here is derived from an EMBL/GenBank/DDBJ whole genome shotgun (WGS) entry which is preliminary data.</text>
</comment>
<dbReference type="PROSITE" id="PS50932">
    <property type="entry name" value="HTH_LACI_2"/>
    <property type="match status" value="1"/>
</dbReference>
<feature type="domain" description="HTH lacI-type" evidence="4">
    <location>
        <begin position="2"/>
        <end position="48"/>
    </location>
</feature>
<dbReference type="PRINTS" id="PR00036">
    <property type="entry name" value="HTHLACI"/>
</dbReference>
<sequence>MATIKDIAHIAGVSPTTVSRVLSQDETLSVSQEVRLKILRTAHELKYVSPRVRHMQEKEKLVIGIADWQIIRQDRKNIRIASLNTIMGAMLKKIDVQFVRMEKNKPGRYDGIIALGIFSPEEMEQLKLQSIAIVFINSDDKNYEYDSIIMDFNRGIEEAFEYLLYKRQYRTIGYIGGLFNDGNIRIGYRRLESVKTLLQQYHCLEERNLFVGEFSKEGGCAMAKKAIESGHLPEAMLLGSDEIAEGAIEVFQEAGLRIPKDIAVVIYEDIKTLESKWQEYTHISMFPDIVWETAIKLLLEQIREHRVESMKILLPGKLVMGESA</sequence>
<dbReference type="Gene3D" id="1.10.260.40">
    <property type="entry name" value="lambda repressor-like DNA-binding domains"/>
    <property type="match status" value="1"/>
</dbReference>
<organism evidence="5 6">
    <name type="scientific">Clostridium porci</name>
    <dbReference type="NCBI Taxonomy" id="2605778"/>
    <lineage>
        <taxon>Bacteria</taxon>
        <taxon>Bacillati</taxon>
        <taxon>Bacillota</taxon>
        <taxon>Clostridia</taxon>
        <taxon>Eubacteriales</taxon>
        <taxon>Clostridiaceae</taxon>
        <taxon>Clostridium</taxon>
    </lineage>
</organism>
<dbReference type="EMBL" id="VUMD01000002">
    <property type="protein sequence ID" value="MSS35551.1"/>
    <property type="molecule type" value="Genomic_DNA"/>
</dbReference>
<evidence type="ECO:0000256" key="2">
    <source>
        <dbReference type="ARBA" id="ARBA00023125"/>
    </source>
</evidence>
<dbReference type="PROSITE" id="PS00356">
    <property type="entry name" value="HTH_LACI_1"/>
    <property type="match status" value="1"/>
</dbReference>
<dbReference type="RefSeq" id="WP_154470958.1">
    <property type="nucleotide sequence ID" value="NZ_DBEWUL010000210.1"/>
</dbReference>
<dbReference type="InterPro" id="IPR000843">
    <property type="entry name" value="HTH_LacI"/>
</dbReference>
<protein>
    <submittedName>
        <fullName evidence="5">LacI family transcriptional regulator</fullName>
    </submittedName>
</protein>
<evidence type="ECO:0000259" key="4">
    <source>
        <dbReference type="PROSITE" id="PS50932"/>
    </source>
</evidence>
<dbReference type="InterPro" id="IPR028082">
    <property type="entry name" value="Peripla_BP_I"/>
</dbReference>
<accession>A0A7X2NIJ9</accession>
<keyword evidence="6" id="KW-1185">Reference proteome</keyword>
<dbReference type="Gene3D" id="3.40.50.2300">
    <property type="match status" value="2"/>
</dbReference>
<dbReference type="AlphaFoldDB" id="A0A7X2NIJ9"/>
<evidence type="ECO:0000256" key="1">
    <source>
        <dbReference type="ARBA" id="ARBA00023015"/>
    </source>
</evidence>
<dbReference type="CDD" id="cd01392">
    <property type="entry name" value="HTH_LacI"/>
    <property type="match status" value="1"/>
</dbReference>
<keyword evidence="1" id="KW-0805">Transcription regulation</keyword>
<gene>
    <name evidence="5" type="ORF">FYJ39_02885</name>
</gene>
<dbReference type="GO" id="GO:0000976">
    <property type="term" value="F:transcription cis-regulatory region binding"/>
    <property type="evidence" value="ECO:0007669"/>
    <property type="project" value="TreeGrafter"/>
</dbReference>
<dbReference type="Proteomes" id="UP000429958">
    <property type="component" value="Unassembled WGS sequence"/>
</dbReference>
<dbReference type="PANTHER" id="PTHR30146">
    <property type="entry name" value="LACI-RELATED TRANSCRIPTIONAL REPRESSOR"/>
    <property type="match status" value="1"/>
</dbReference>
<keyword evidence="3" id="KW-0804">Transcription</keyword>
<reference evidence="5 6" key="1">
    <citation type="submission" date="2019-08" db="EMBL/GenBank/DDBJ databases">
        <title>In-depth cultivation of the pig gut microbiome towards novel bacterial diversity and tailored functional studies.</title>
        <authorList>
            <person name="Wylensek D."/>
            <person name="Hitch T.C.A."/>
            <person name="Clavel T."/>
        </authorList>
    </citation>
    <scope>NUCLEOTIDE SEQUENCE [LARGE SCALE GENOMIC DNA]</scope>
    <source>
        <strain evidence="5 6">WCA-389-WT-23D1</strain>
    </source>
</reference>
<dbReference type="Pfam" id="PF00356">
    <property type="entry name" value="LacI"/>
    <property type="match status" value="1"/>
</dbReference>
<keyword evidence="2" id="KW-0238">DNA-binding</keyword>
<dbReference type="SUPFAM" id="SSF53822">
    <property type="entry name" value="Periplasmic binding protein-like I"/>
    <property type="match status" value="1"/>
</dbReference>
<proteinExistence type="predicted"/>
<dbReference type="InterPro" id="IPR010982">
    <property type="entry name" value="Lambda_DNA-bd_dom_sf"/>
</dbReference>
<dbReference type="SMART" id="SM00354">
    <property type="entry name" value="HTH_LACI"/>
    <property type="match status" value="1"/>
</dbReference>
<evidence type="ECO:0000313" key="5">
    <source>
        <dbReference type="EMBL" id="MSS35551.1"/>
    </source>
</evidence>
<name>A0A7X2NIJ9_9CLOT</name>
<dbReference type="PANTHER" id="PTHR30146:SF149">
    <property type="entry name" value="HTH-TYPE TRANSCRIPTIONAL REGULATOR EBGR"/>
    <property type="match status" value="1"/>
</dbReference>
<dbReference type="InterPro" id="IPR046335">
    <property type="entry name" value="LacI/GalR-like_sensor"/>
</dbReference>